<dbReference type="EMBL" id="AOHV01000034">
    <property type="protein sequence ID" value="ELY35313.1"/>
    <property type="molecule type" value="Genomic_DNA"/>
</dbReference>
<dbReference type="InterPro" id="IPR024173">
    <property type="entry name" value="Pesterase_MJ0037-like"/>
</dbReference>
<dbReference type="GO" id="GO:0016787">
    <property type="term" value="F:hydrolase activity"/>
    <property type="evidence" value="ECO:0007669"/>
    <property type="project" value="InterPro"/>
</dbReference>
<proteinExistence type="predicted"/>
<reference evidence="2 4" key="1">
    <citation type="journal article" date="2010" name="J. Bacteriol.">
        <title>Complete genome sequence of Halalkalicoccus jeotgali B3(T), an extremely halophilic archaeon.</title>
        <authorList>
            <person name="Roh S.W."/>
            <person name="Nam Y.D."/>
            <person name="Nam S.H."/>
            <person name="Choi S.H."/>
            <person name="Park H.S."/>
            <person name="Bae J.W."/>
        </authorList>
    </citation>
    <scope>NUCLEOTIDE SEQUENCE [LARGE SCALE GENOMIC DNA]</scope>
    <source>
        <strain evidence="2">B3</strain>
        <strain evidence="4">DSM 18796 / CECT 7217 / JCM 14584 / KCTC 4019 / B3</strain>
    </source>
</reference>
<reference evidence="3 5" key="2">
    <citation type="journal article" date="2014" name="PLoS Genet.">
        <title>Phylogenetically driven sequencing of extremely halophilic archaea reveals strategies for static and dynamic osmo-response.</title>
        <authorList>
            <person name="Becker E.A."/>
            <person name="Seitzer P.M."/>
            <person name="Tritt A."/>
            <person name="Larsen D."/>
            <person name="Krusor M."/>
            <person name="Yao A.I."/>
            <person name="Wu D."/>
            <person name="Madern D."/>
            <person name="Eisen J.A."/>
            <person name="Darling A.E."/>
            <person name="Facciotti M.T."/>
        </authorList>
    </citation>
    <scope>NUCLEOTIDE SEQUENCE [LARGE SCALE GENOMIC DNA]</scope>
    <source>
        <strain evidence="3">B3</strain>
        <strain evidence="5">DSM 18796 / CECT 7217 / JCM 14584 / KCTC 4019 / B3</strain>
    </source>
</reference>
<dbReference type="CDD" id="cd07391">
    <property type="entry name" value="MPP_PF1019"/>
    <property type="match status" value="1"/>
</dbReference>
<dbReference type="Proteomes" id="UP000011645">
    <property type="component" value="Unassembled WGS sequence"/>
</dbReference>
<dbReference type="eggNOG" id="arCOG01150">
    <property type="taxonomic scope" value="Archaea"/>
</dbReference>
<dbReference type="AlphaFoldDB" id="D8J3F9"/>
<accession>D8J3F9</accession>
<dbReference type="OrthoDB" id="10013at2157"/>
<dbReference type="Gene3D" id="3.60.21.10">
    <property type="match status" value="1"/>
</dbReference>
<dbReference type="Pfam" id="PF00149">
    <property type="entry name" value="Metallophos"/>
    <property type="match status" value="1"/>
</dbReference>
<organism evidence="2 4">
    <name type="scientific">Halalkalicoccus jeotgali (strain DSM 18796 / CECT 7217 / JCM 14584 / KCTC 4019 / B3)</name>
    <dbReference type="NCBI Taxonomy" id="795797"/>
    <lineage>
        <taxon>Archaea</taxon>
        <taxon>Methanobacteriati</taxon>
        <taxon>Methanobacteriota</taxon>
        <taxon>Stenosarchaea group</taxon>
        <taxon>Halobacteria</taxon>
        <taxon>Halobacteriales</taxon>
        <taxon>Halococcaceae</taxon>
        <taxon>Halalkalicoccus</taxon>
    </lineage>
</organism>
<evidence type="ECO:0000259" key="1">
    <source>
        <dbReference type="Pfam" id="PF00149"/>
    </source>
</evidence>
<keyword evidence="5" id="KW-1185">Reference proteome</keyword>
<gene>
    <name evidence="2" type="ordered locus">HacjB3_09415</name>
    <name evidence="3" type="ORF">C497_13261</name>
</gene>
<dbReference type="SUPFAM" id="SSF56300">
    <property type="entry name" value="Metallo-dependent phosphatases"/>
    <property type="match status" value="1"/>
</dbReference>
<dbReference type="PANTHER" id="PTHR39323">
    <property type="entry name" value="BLR1149 PROTEIN"/>
    <property type="match status" value="1"/>
</dbReference>
<sequence>MALVEPIPGEPAARVDLGTERAVVLADFHAGIEGALRYENGVEVASRAEQRRERVQQLLGETDADRLVILGDFMHSIGGPGGAERGEIEVFLESLTVPVTIVKGNHDGDIESIVENARSPRTPGSIPAVTVTSGGGCRLGDVGFCHGHSWPAPEVLGARVVCVGHEHPQVRLTDEVGGTRTERVWLRGALSREPFADRVGAWTDTDLVVFPAFNELMGGTWVNVGQDFLCPFLPDGLDGGEAYLLDGTRLGPYEAV</sequence>
<dbReference type="InterPro" id="IPR029052">
    <property type="entry name" value="Metallo-depent_PP-like"/>
</dbReference>
<name>D8J3F9_HALJB</name>
<dbReference type="HOGENOM" id="CLU_075478_0_0_2"/>
<evidence type="ECO:0000313" key="2">
    <source>
        <dbReference type="EMBL" id="ADJ15266.1"/>
    </source>
</evidence>
<dbReference type="GeneID" id="9419692"/>
<dbReference type="PIRSF" id="PIRSF000887">
    <property type="entry name" value="Pesterase_MJ0037"/>
    <property type="match status" value="1"/>
</dbReference>
<dbReference type="InterPro" id="IPR004843">
    <property type="entry name" value="Calcineurin-like_PHP"/>
</dbReference>
<dbReference type="RefSeq" id="WP_008417263.1">
    <property type="nucleotide sequence ID" value="NC_014297.1"/>
</dbReference>
<dbReference type="EMBL" id="CP002062">
    <property type="protein sequence ID" value="ADJ15266.1"/>
    <property type="molecule type" value="Genomic_DNA"/>
</dbReference>
<dbReference type="PATRIC" id="fig|795797.18.peg.1877"/>
<evidence type="ECO:0000313" key="4">
    <source>
        <dbReference type="Proteomes" id="UP000000390"/>
    </source>
</evidence>
<protein>
    <submittedName>
        <fullName evidence="2">Metallophosphoesterase</fullName>
    </submittedName>
</protein>
<dbReference type="PANTHER" id="PTHR39323:SF1">
    <property type="entry name" value="BLR1149 PROTEIN"/>
    <property type="match status" value="1"/>
</dbReference>
<evidence type="ECO:0000313" key="3">
    <source>
        <dbReference type="EMBL" id="ELY35313.1"/>
    </source>
</evidence>
<dbReference type="Proteomes" id="UP000000390">
    <property type="component" value="Chromosome"/>
</dbReference>
<evidence type="ECO:0000313" key="5">
    <source>
        <dbReference type="Proteomes" id="UP000011645"/>
    </source>
</evidence>
<dbReference type="STRING" id="795797.HacjB3_09415"/>
<feature type="domain" description="Calcineurin-like phosphoesterase" evidence="1">
    <location>
        <begin position="22"/>
        <end position="148"/>
    </location>
</feature>
<dbReference type="KEGG" id="hje:HacjB3_09415"/>